<reference evidence="3" key="1">
    <citation type="journal article" date="2019" name="Int. J. Syst. Evol. Microbiol.">
        <title>The Global Catalogue of Microorganisms (GCM) 10K type strain sequencing project: providing services to taxonomists for standard genome sequencing and annotation.</title>
        <authorList>
            <consortium name="The Broad Institute Genomics Platform"/>
            <consortium name="The Broad Institute Genome Sequencing Center for Infectious Disease"/>
            <person name="Wu L."/>
            <person name="Ma J."/>
        </authorList>
    </citation>
    <scope>NUCLEOTIDE SEQUENCE [LARGE SCALE GENOMIC DNA]</scope>
    <source>
        <strain evidence="3">NBRC 103166</strain>
    </source>
</reference>
<organism evidence="2 3">
    <name type="scientific">Psychromonas marina</name>
    <dbReference type="NCBI Taxonomy" id="88364"/>
    <lineage>
        <taxon>Bacteria</taxon>
        <taxon>Pseudomonadati</taxon>
        <taxon>Pseudomonadota</taxon>
        <taxon>Gammaproteobacteria</taxon>
        <taxon>Alteromonadales</taxon>
        <taxon>Psychromonadaceae</taxon>
        <taxon>Psychromonas</taxon>
    </lineage>
</organism>
<dbReference type="InterPro" id="IPR018959">
    <property type="entry name" value="DUF1989"/>
</dbReference>
<protein>
    <submittedName>
        <fullName evidence="2">Urea carboxylase</fullName>
    </submittedName>
</protein>
<feature type="domain" description="DUF1989" evidence="1">
    <location>
        <begin position="15"/>
        <end position="186"/>
    </location>
</feature>
<dbReference type="PANTHER" id="PTHR31527:SF0">
    <property type="entry name" value="RE64534P"/>
    <property type="match status" value="1"/>
</dbReference>
<dbReference type="EMBL" id="BSPQ01000002">
    <property type="protein sequence ID" value="GLS89880.1"/>
    <property type="molecule type" value="Genomic_DNA"/>
</dbReference>
<name>A0ABQ6DY26_9GAMM</name>
<sequence length="255" mass="28130">MQQQVIGQGAIYQDVIDGASHWSMVIPAGKVLSLTDIEGGANVSMLFYNPKNLLERYNAPDTLKCQHTFKLTQGHCLYSDMGRIFCSIIGDDTHWIDSVGGVANKQKVAVKWGKRDYQTDRNNWLQNGYDSLLVEVAKYGLGKRDLAANINLFSKVKTDDEGNLSFVAAHSKAGDSIQLRFEMETLVVLTTCPHPMNPATEYPNKPVNIALSEAAAMAADDQCLNSSAENGRGFENNRRYSCQHTHHQHAVVVGA</sequence>
<keyword evidence="3" id="KW-1185">Reference proteome</keyword>
<evidence type="ECO:0000259" key="1">
    <source>
        <dbReference type="Pfam" id="PF09347"/>
    </source>
</evidence>
<dbReference type="InterPro" id="IPR017792">
    <property type="entry name" value="UAAP1"/>
</dbReference>
<dbReference type="PANTHER" id="PTHR31527">
    <property type="entry name" value="RE64534P"/>
    <property type="match status" value="1"/>
</dbReference>
<evidence type="ECO:0000313" key="2">
    <source>
        <dbReference type="EMBL" id="GLS89880.1"/>
    </source>
</evidence>
<dbReference type="Pfam" id="PF09347">
    <property type="entry name" value="DUF1989"/>
    <property type="match status" value="1"/>
</dbReference>
<comment type="caution">
    <text evidence="2">The sequence shown here is derived from an EMBL/GenBank/DDBJ whole genome shotgun (WGS) entry which is preliminary data.</text>
</comment>
<dbReference type="RefSeq" id="WP_284203005.1">
    <property type="nucleotide sequence ID" value="NZ_BSPQ01000002.1"/>
</dbReference>
<accession>A0ABQ6DY26</accession>
<evidence type="ECO:0000313" key="3">
    <source>
        <dbReference type="Proteomes" id="UP001157353"/>
    </source>
</evidence>
<dbReference type="Proteomes" id="UP001157353">
    <property type="component" value="Unassembled WGS sequence"/>
</dbReference>
<dbReference type="NCBIfam" id="TIGR03425">
    <property type="entry name" value="urea_degr_2"/>
    <property type="match status" value="1"/>
</dbReference>
<proteinExistence type="predicted"/>
<gene>
    <name evidence="2" type="ORF">GCM10007916_09470</name>
</gene>